<organism evidence="2 3">
    <name type="scientific">Lucilia cuprina</name>
    <name type="common">Green bottle fly</name>
    <name type="synonym">Australian sheep blowfly</name>
    <dbReference type="NCBI Taxonomy" id="7375"/>
    <lineage>
        <taxon>Eukaryota</taxon>
        <taxon>Metazoa</taxon>
        <taxon>Ecdysozoa</taxon>
        <taxon>Arthropoda</taxon>
        <taxon>Hexapoda</taxon>
        <taxon>Insecta</taxon>
        <taxon>Pterygota</taxon>
        <taxon>Neoptera</taxon>
        <taxon>Endopterygota</taxon>
        <taxon>Diptera</taxon>
        <taxon>Brachycera</taxon>
        <taxon>Muscomorpha</taxon>
        <taxon>Oestroidea</taxon>
        <taxon>Calliphoridae</taxon>
        <taxon>Luciliinae</taxon>
        <taxon>Lucilia</taxon>
    </lineage>
</organism>
<proteinExistence type="predicted"/>
<dbReference type="OrthoDB" id="8022339at2759"/>
<dbReference type="OMA" id="INIHEIY"/>
<accession>A0A0L0CEY3</accession>
<dbReference type="EMBL" id="JRES01000497">
    <property type="protein sequence ID" value="KNC30777.1"/>
    <property type="molecule type" value="Genomic_DNA"/>
</dbReference>
<protein>
    <submittedName>
        <fullName evidence="2">Uncharacterized protein</fullName>
    </submittedName>
</protein>
<feature type="compositionally biased region" description="Low complexity" evidence="1">
    <location>
        <begin position="409"/>
        <end position="436"/>
    </location>
</feature>
<gene>
    <name evidence="2" type="ORF">FF38_10714</name>
</gene>
<feature type="region of interest" description="Disordered" evidence="1">
    <location>
        <begin position="406"/>
        <end position="437"/>
    </location>
</feature>
<evidence type="ECO:0000313" key="2">
    <source>
        <dbReference type="EMBL" id="KNC30777.1"/>
    </source>
</evidence>
<evidence type="ECO:0000313" key="3">
    <source>
        <dbReference type="Proteomes" id="UP000037069"/>
    </source>
</evidence>
<evidence type="ECO:0000256" key="1">
    <source>
        <dbReference type="SAM" id="MobiDB-lite"/>
    </source>
</evidence>
<name>A0A0L0CEY3_LUCCU</name>
<reference evidence="2 3" key="1">
    <citation type="journal article" date="2015" name="Nat. Commun.">
        <title>Lucilia cuprina genome unlocks parasitic fly biology to underpin future interventions.</title>
        <authorList>
            <person name="Anstead C.A."/>
            <person name="Korhonen P.K."/>
            <person name="Young N.D."/>
            <person name="Hall R.S."/>
            <person name="Jex A.R."/>
            <person name="Murali S.C."/>
            <person name="Hughes D.S."/>
            <person name="Lee S.F."/>
            <person name="Perry T."/>
            <person name="Stroehlein A.J."/>
            <person name="Ansell B.R."/>
            <person name="Breugelmans B."/>
            <person name="Hofmann A."/>
            <person name="Qu J."/>
            <person name="Dugan S."/>
            <person name="Lee S.L."/>
            <person name="Chao H."/>
            <person name="Dinh H."/>
            <person name="Han Y."/>
            <person name="Doddapaneni H.V."/>
            <person name="Worley K.C."/>
            <person name="Muzny D.M."/>
            <person name="Ioannidis P."/>
            <person name="Waterhouse R.M."/>
            <person name="Zdobnov E.M."/>
            <person name="James P.J."/>
            <person name="Bagnall N.H."/>
            <person name="Kotze A.C."/>
            <person name="Gibbs R.A."/>
            <person name="Richards S."/>
            <person name="Batterham P."/>
            <person name="Gasser R.B."/>
        </authorList>
    </citation>
    <scope>NUCLEOTIDE SEQUENCE [LARGE SCALE GENOMIC DNA]</scope>
    <source>
        <strain evidence="2 3">LS</strain>
        <tissue evidence="2">Full body</tissue>
    </source>
</reference>
<dbReference type="Proteomes" id="UP000037069">
    <property type="component" value="Unassembled WGS sequence"/>
</dbReference>
<sequence length="721" mass="83204">MKEEYLEIEELDINTQFDGQPPQQEQLQQNPGQTEFLSTHPVDFDGSYDDAMLRKLLKKFQMSFLYPFLKVCDITYRSLRYLSVDDINTAIRSVGHRAEFREKLFNWRRKRYRTNDVIIECEKLTPPTATAAEKPTVSANNSTAGTIINTVKPSQANIIISQLPTTTTQTAVVTPEMAATSNSTSGNNTNNAFQNAIKPFKRDTSYLDTSLQEMIDELPTEMEFDVEPKRPKLFETTVELRETRLNVQLNLDELLDESLFGPVMKAFYQKNGYLERKHRDELIQSIVDYVITHEIKLHSSDFNKIVDMIISIFPNEEESRDYYFINRKGKRNPMGRLYTKYYNTLKRMRVRDIHQEFTLESTLMPVVSLQEDTTSMMTTTSTASTTAAAAATQMMSSANVISTSASTMGNSNSSNNNGINNYNNNGGNNNNSNSANTQIDLNEDEFQELIQLDDTSISAIKNFLRCQGLDWDDVKTMWSKTYLARQEDVEHSTIKDVLQQWPKYLNARGMELFDIDFRLKFSRNKATALHKKWQTFAQKIFSYYQGNIKDDMCKGLFALCKSKPGKDTEDYIITVLLNAIMLPMARYRDALGNRRKISIVEAVDLFAIRVNTLEDLDQKREEFSIKYGDIHTDYTPLIVVVGDNNINIHEIYVHFDVALYEMPDFISALDCCMKIYRVLNLPYPSSNEYSWTFIQRYFYEIMLPDDMKCPSMSSLITYLKF</sequence>
<keyword evidence="3" id="KW-1185">Reference proteome</keyword>
<dbReference type="AlphaFoldDB" id="A0A0L0CEY3"/>
<comment type="caution">
    <text evidence="2">The sequence shown here is derived from an EMBL/GenBank/DDBJ whole genome shotgun (WGS) entry which is preliminary data.</text>
</comment>